<protein>
    <submittedName>
        <fullName evidence="2">Glycine/D-amino acid oxidase-like deaminating enzyme</fullName>
    </submittedName>
</protein>
<dbReference type="EMBL" id="JACCBH010000001">
    <property type="protein sequence ID" value="NYD53697.1"/>
    <property type="molecule type" value="Genomic_DNA"/>
</dbReference>
<proteinExistence type="predicted"/>
<accession>A0A7Y9ETJ9</accession>
<dbReference type="InterPro" id="IPR036188">
    <property type="entry name" value="FAD/NAD-bd_sf"/>
</dbReference>
<feature type="domain" description="FAD dependent oxidoreductase" evidence="1">
    <location>
        <begin position="5"/>
        <end position="355"/>
    </location>
</feature>
<comment type="caution">
    <text evidence="2">The sequence shown here is derived from an EMBL/GenBank/DDBJ whole genome shotgun (WGS) entry which is preliminary data.</text>
</comment>
<dbReference type="Pfam" id="PF01266">
    <property type="entry name" value="DAO"/>
    <property type="match status" value="1"/>
</dbReference>
<dbReference type="SUPFAM" id="SSF51905">
    <property type="entry name" value="FAD/NAD(P)-binding domain"/>
    <property type="match status" value="1"/>
</dbReference>
<dbReference type="InterPro" id="IPR006076">
    <property type="entry name" value="FAD-dep_OxRdtase"/>
</dbReference>
<dbReference type="Gene3D" id="3.50.50.60">
    <property type="entry name" value="FAD/NAD(P)-binding domain"/>
    <property type="match status" value="1"/>
</dbReference>
<evidence type="ECO:0000313" key="2">
    <source>
        <dbReference type="EMBL" id="NYD53697.1"/>
    </source>
</evidence>
<dbReference type="GO" id="GO:0005737">
    <property type="term" value="C:cytoplasm"/>
    <property type="evidence" value="ECO:0007669"/>
    <property type="project" value="TreeGrafter"/>
</dbReference>
<dbReference type="Gene3D" id="3.30.9.10">
    <property type="entry name" value="D-Amino Acid Oxidase, subunit A, domain 2"/>
    <property type="match status" value="1"/>
</dbReference>
<evidence type="ECO:0000313" key="3">
    <source>
        <dbReference type="Proteomes" id="UP000552045"/>
    </source>
</evidence>
<sequence>MVKQKIAVIGAGVIGLSIARSLALAGVEVTIFERERIGAGTSTKTFAWVNSNGKNPESYHALNLDGLHRHIRLQAAGPSEGQWFRQTGTYEWAVKEQAKERLETRVSGLKDRDYAVTQVSADEITARIPELLIDPRSGNIWYFPEEGYVEMAPFLARLWDEARRNGVQLRTPVEVVDVEEGADAVSLRLNDGSTWSGDQVVFAAGRWSSSLLGMLGQTFAMIDADAPNKIACGFLGYTNPQLVQLASNIITPDMNIRPDGGGRLLLQTPDLDHRADPAYQADTTGLIAQEMLRRLSRVFRNVEGAQVEKLKIGQRARPADGKPAIGFVDGFERCYVAAMHSGVTLSLTVGALVSEELVKGRRDDLLTDFAPTRLLNKSVEDFPVFSTIHFPAAQ</sequence>
<dbReference type="PANTHER" id="PTHR13847">
    <property type="entry name" value="SARCOSINE DEHYDROGENASE-RELATED"/>
    <property type="match status" value="1"/>
</dbReference>
<gene>
    <name evidence="2" type="ORF">BKA02_000752</name>
</gene>
<name>A0A7Y9ETJ9_9MICO</name>
<evidence type="ECO:0000259" key="1">
    <source>
        <dbReference type="Pfam" id="PF01266"/>
    </source>
</evidence>
<dbReference type="Proteomes" id="UP000552045">
    <property type="component" value="Unassembled WGS sequence"/>
</dbReference>
<keyword evidence="3" id="KW-1185">Reference proteome</keyword>
<dbReference type="AlphaFoldDB" id="A0A7Y9ETJ9"/>
<organism evidence="2 3">
    <name type="scientific">Microbacterium pseudoresistens</name>
    <dbReference type="NCBI Taxonomy" id="640634"/>
    <lineage>
        <taxon>Bacteria</taxon>
        <taxon>Bacillati</taxon>
        <taxon>Actinomycetota</taxon>
        <taxon>Actinomycetes</taxon>
        <taxon>Micrococcales</taxon>
        <taxon>Microbacteriaceae</taxon>
        <taxon>Microbacterium</taxon>
    </lineage>
</organism>
<reference evidence="2 3" key="1">
    <citation type="submission" date="2020-07" db="EMBL/GenBank/DDBJ databases">
        <title>Sequencing the genomes of 1000 actinobacteria strains.</title>
        <authorList>
            <person name="Klenk H.-P."/>
        </authorList>
    </citation>
    <scope>NUCLEOTIDE SEQUENCE [LARGE SCALE GENOMIC DNA]</scope>
    <source>
        <strain evidence="2 3">DSM 22185</strain>
    </source>
</reference>